<dbReference type="PANTHER" id="PTHR22589:SF67">
    <property type="entry name" value="PEROXISOMAL CARNITINE O-OCTANOYLTRANSFERASE"/>
    <property type="match status" value="1"/>
</dbReference>
<gene>
    <name evidence="6" type="ORF">CHIRRI_LOCUS474</name>
</gene>
<reference evidence="6" key="1">
    <citation type="submission" date="2022-01" db="EMBL/GenBank/DDBJ databases">
        <authorList>
            <person name="King R."/>
        </authorList>
    </citation>
    <scope>NUCLEOTIDE SEQUENCE</scope>
</reference>
<dbReference type="Gene3D" id="3.30.559.10">
    <property type="entry name" value="Chloramphenicol acetyltransferase-like domain"/>
    <property type="match status" value="1"/>
</dbReference>
<dbReference type="Pfam" id="PF00755">
    <property type="entry name" value="Carn_acyltransf"/>
    <property type="match status" value="1"/>
</dbReference>
<accession>A0A9N9RJL7</accession>
<dbReference type="OrthoDB" id="240216at2759"/>
<dbReference type="GO" id="GO:0005777">
    <property type="term" value="C:peroxisome"/>
    <property type="evidence" value="ECO:0007669"/>
    <property type="project" value="TreeGrafter"/>
</dbReference>
<sequence>MSREKFYFLPEDAPPTFSRDESLEKLPLPKLEESLERYYRNLLPFGDKSELENSRKEIEEFKNGIGKKLHKMLEDKASKERNWVERYWEDFAYHELRFPLSPFCIMAQPLIVESVGVEESRSNRLKASAVIAYHSGKFWELIRTERLRPPTNPDGSVTFSSNLYRRLYNTCRVPGETMDRVDEYFKTESEGECPSIAIVVSKGRVFYFDFIANGTTISPQEFLYIFSMIRDRVDNEDLEKGIPILTGDERTSWAKNRNYLKELSKDNAEYLKIIESAAMTFCMEDEEPINYSDTSYYTLCGDYHSRWLDKASSMVSFKNGKFGCIGEHSAYDGTISIAFSTFILLSLMEEQEPDWTEDPKLKIIPKEAAFELDDQLRSEIIRVEQFLEGIKTSVTAVCHQYEGYGKKIMKDHKIHPDCYVQMALQLAYYKMHGKLAPTYETATMRVYYHGRTETVRSCSIEVKDWLDKWFDNKSTSAEKAKFFREAANSQHRLMNEARKGKGFDRHLFALWCLAYENKMEIPSFYSDPLYAKSGGGGNFVLSTSTLGYTINVGFVAPMVLDGYGVFYSMLDDSVWIIITAYRDSEVTSAKKFLDSFESSMQEIKDVLENASPSKL</sequence>
<comment type="similarity">
    <text evidence="1">Belongs to the carnitine/choline acetyltransferase family.</text>
</comment>
<evidence type="ECO:0000313" key="6">
    <source>
        <dbReference type="EMBL" id="CAG9797476.1"/>
    </source>
</evidence>
<dbReference type="InterPro" id="IPR023213">
    <property type="entry name" value="CAT-like_dom_sf"/>
</dbReference>
<dbReference type="Gene3D" id="3.30.559.70">
    <property type="entry name" value="Choline/Carnitine o-acyltransferase, domain 2"/>
    <property type="match status" value="1"/>
</dbReference>
<keyword evidence="2" id="KW-0808">Transferase</keyword>
<evidence type="ECO:0000256" key="3">
    <source>
        <dbReference type="ARBA" id="ARBA00023315"/>
    </source>
</evidence>
<evidence type="ECO:0000313" key="7">
    <source>
        <dbReference type="Proteomes" id="UP001153620"/>
    </source>
</evidence>
<dbReference type="InterPro" id="IPR039551">
    <property type="entry name" value="Cho/carn_acyl_trans"/>
</dbReference>
<dbReference type="PANTHER" id="PTHR22589">
    <property type="entry name" value="CARNITINE O-ACYLTRANSFERASE"/>
    <property type="match status" value="1"/>
</dbReference>
<feature type="domain" description="Choline/carnitine acyltransferase" evidence="5">
    <location>
        <begin position="26"/>
        <end position="597"/>
    </location>
</feature>
<dbReference type="Proteomes" id="UP001153620">
    <property type="component" value="Chromosome 1"/>
</dbReference>
<proteinExistence type="inferred from homology"/>
<protein>
    <recommendedName>
        <fullName evidence="5">Choline/carnitine acyltransferase domain-containing protein</fullName>
    </recommendedName>
</protein>
<name>A0A9N9RJL7_9DIPT</name>
<dbReference type="EMBL" id="OU895877">
    <property type="protein sequence ID" value="CAG9797476.1"/>
    <property type="molecule type" value="Genomic_DNA"/>
</dbReference>
<evidence type="ECO:0000256" key="4">
    <source>
        <dbReference type="PIRSR" id="PIRSR600542-1"/>
    </source>
</evidence>
<dbReference type="InterPro" id="IPR042231">
    <property type="entry name" value="Cho/carn_acyl_trans_2"/>
</dbReference>
<keyword evidence="3" id="KW-0012">Acyltransferase</keyword>
<evidence type="ECO:0000256" key="1">
    <source>
        <dbReference type="ARBA" id="ARBA00005232"/>
    </source>
</evidence>
<dbReference type="AlphaFoldDB" id="A0A9N9RJL7"/>
<dbReference type="InterPro" id="IPR000542">
    <property type="entry name" value="Carn_acyl_trans"/>
</dbReference>
<dbReference type="GO" id="GO:0008458">
    <property type="term" value="F:carnitine O-octanoyltransferase activity"/>
    <property type="evidence" value="ECO:0007669"/>
    <property type="project" value="TreeGrafter"/>
</dbReference>
<feature type="active site" description="Proton acceptor" evidence="4">
    <location>
        <position position="328"/>
    </location>
</feature>
<evidence type="ECO:0000256" key="2">
    <source>
        <dbReference type="ARBA" id="ARBA00022679"/>
    </source>
</evidence>
<keyword evidence="7" id="KW-1185">Reference proteome</keyword>
<dbReference type="SUPFAM" id="SSF52777">
    <property type="entry name" value="CoA-dependent acyltransferases"/>
    <property type="match status" value="2"/>
</dbReference>
<evidence type="ECO:0000259" key="5">
    <source>
        <dbReference type="Pfam" id="PF00755"/>
    </source>
</evidence>
<organism evidence="6 7">
    <name type="scientific">Chironomus riparius</name>
    <dbReference type="NCBI Taxonomy" id="315576"/>
    <lineage>
        <taxon>Eukaryota</taxon>
        <taxon>Metazoa</taxon>
        <taxon>Ecdysozoa</taxon>
        <taxon>Arthropoda</taxon>
        <taxon>Hexapoda</taxon>
        <taxon>Insecta</taxon>
        <taxon>Pterygota</taxon>
        <taxon>Neoptera</taxon>
        <taxon>Endopterygota</taxon>
        <taxon>Diptera</taxon>
        <taxon>Nematocera</taxon>
        <taxon>Chironomoidea</taxon>
        <taxon>Chironomidae</taxon>
        <taxon>Chironominae</taxon>
        <taxon>Chironomus</taxon>
    </lineage>
</organism>
<reference evidence="6" key="2">
    <citation type="submission" date="2022-10" db="EMBL/GenBank/DDBJ databases">
        <authorList>
            <consortium name="ENA_rothamsted_submissions"/>
            <consortium name="culmorum"/>
            <person name="King R."/>
        </authorList>
    </citation>
    <scope>NUCLEOTIDE SEQUENCE</scope>
</reference>